<dbReference type="PANTHER" id="PTHR30349">
    <property type="entry name" value="PHAGE INTEGRASE-RELATED"/>
    <property type="match status" value="1"/>
</dbReference>
<dbReference type="AlphaFoldDB" id="A0A1G7GKV2"/>
<dbReference type="CDD" id="cd01185">
    <property type="entry name" value="INTN1_C_like"/>
    <property type="match status" value="1"/>
</dbReference>
<dbReference type="STRING" id="1391627.SAMN05216464_110191"/>
<evidence type="ECO:0000256" key="1">
    <source>
        <dbReference type="ARBA" id="ARBA00008857"/>
    </source>
</evidence>
<dbReference type="InterPro" id="IPR011010">
    <property type="entry name" value="DNA_brk_join_enz"/>
</dbReference>
<evidence type="ECO:0000313" key="5">
    <source>
        <dbReference type="EMBL" id="SDE88756.1"/>
    </source>
</evidence>
<dbReference type="RefSeq" id="WP_091152131.1">
    <property type="nucleotide sequence ID" value="NZ_FNAI01000010.1"/>
</dbReference>
<keyword evidence="6" id="KW-1185">Reference proteome</keyword>
<accession>A0A1G7GKV2</accession>
<dbReference type="InterPro" id="IPR035386">
    <property type="entry name" value="Arm-DNA-bind_5"/>
</dbReference>
<sequence length="433" mass="49813">MKSNQKLAIMFWLKKSKTTKDGMAPIYVRMTIDGNEEVISLSKKAHPKFWDTKLKRVTEATAEARAINSKIGSMESDLERHFIVLQSQYEDVTPLMLKNAFLGLPIKFDGSNHELVGIERIKTLLGAFSEYIKTFELMVDNKTRSKETLKHWRTTKTKVMEFVVKKFKQKDIDLIDIRPSFATQFYKYMTLEVEEPLAEVTAKMHIKKTRQIIEQCVTDELIDKNPLKGFKCGGGDKEVIPLEMSQVQEMFEKDINIERLAEVRDAFIFQCFTGFAFQDIFGLTPQNIIRVGNNGERWLSKERGKTGVNEMVPILPIVEDLISKYANHPHCRKNGCLMPINSNAKYNAYLKELAVICGINRELNTHLARHTFADMMLNNGVPLEDVSKMLGHKNIRTTLRYCGIKKNRISENVNKVRTIMFTPEGEWKKVSGF</sequence>
<feature type="domain" description="Tyr recombinase" evidence="4">
    <location>
        <begin position="237"/>
        <end position="414"/>
    </location>
</feature>
<evidence type="ECO:0000313" key="6">
    <source>
        <dbReference type="Proteomes" id="UP000199072"/>
    </source>
</evidence>
<dbReference type="GO" id="GO:0006310">
    <property type="term" value="P:DNA recombination"/>
    <property type="evidence" value="ECO:0007669"/>
    <property type="project" value="UniProtKB-KW"/>
</dbReference>
<dbReference type="InterPro" id="IPR025269">
    <property type="entry name" value="SAM-like_dom"/>
</dbReference>
<evidence type="ECO:0000259" key="4">
    <source>
        <dbReference type="PROSITE" id="PS51898"/>
    </source>
</evidence>
<keyword evidence="3" id="KW-0233">DNA recombination</keyword>
<dbReference type="InterPro" id="IPR002104">
    <property type="entry name" value="Integrase_catalytic"/>
</dbReference>
<dbReference type="Gene3D" id="1.10.443.10">
    <property type="entry name" value="Intergrase catalytic core"/>
    <property type="match status" value="1"/>
</dbReference>
<dbReference type="InterPro" id="IPR013762">
    <property type="entry name" value="Integrase-like_cat_sf"/>
</dbReference>
<name>A0A1G7GKV2_9SPHI</name>
<dbReference type="Pfam" id="PF00589">
    <property type="entry name" value="Phage_integrase"/>
    <property type="match status" value="1"/>
</dbReference>
<dbReference type="PROSITE" id="PS51898">
    <property type="entry name" value="TYR_RECOMBINASE"/>
    <property type="match status" value="1"/>
</dbReference>
<keyword evidence="2" id="KW-0238">DNA-binding</keyword>
<dbReference type="InterPro" id="IPR050090">
    <property type="entry name" value="Tyrosine_recombinase_XerCD"/>
</dbReference>
<reference evidence="5 6" key="1">
    <citation type="submission" date="2016-10" db="EMBL/GenBank/DDBJ databases">
        <authorList>
            <person name="de Groot N.N."/>
        </authorList>
    </citation>
    <scope>NUCLEOTIDE SEQUENCE [LARGE SCALE GENOMIC DNA]</scope>
    <source>
        <strain evidence="5 6">47C3B</strain>
    </source>
</reference>
<dbReference type="EMBL" id="FNAI01000010">
    <property type="protein sequence ID" value="SDE88756.1"/>
    <property type="molecule type" value="Genomic_DNA"/>
</dbReference>
<dbReference type="PANTHER" id="PTHR30349:SF64">
    <property type="entry name" value="PROPHAGE INTEGRASE INTD-RELATED"/>
    <property type="match status" value="1"/>
</dbReference>
<dbReference type="GO" id="GO:0015074">
    <property type="term" value="P:DNA integration"/>
    <property type="evidence" value="ECO:0007669"/>
    <property type="project" value="InterPro"/>
</dbReference>
<evidence type="ECO:0000256" key="2">
    <source>
        <dbReference type="ARBA" id="ARBA00023125"/>
    </source>
</evidence>
<dbReference type="Gene3D" id="1.10.150.130">
    <property type="match status" value="1"/>
</dbReference>
<gene>
    <name evidence="5" type="ORF">SAMN05216464_110191</name>
</gene>
<evidence type="ECO:0000256" key="3">
    <source>
        <dbReference type="ARBA" id="ARBA00023172"/>
    </source>
</evidence>
<protein>
    <submittedName>
        <fullName evidence="5">Site-specific recombinase XerD</fullName>
    </submittedName>
</protein>
<dbReference type="SUPFAM" id="SSF56349">
    <property type="entry name" value="DNA breaking-rejoining enzymes"/>
    <property type="match status" value="1"/>
</dbReference>
<comment type="similarity">
    <text evidence="1">Belongs to the 'phage' integrase family.</text>
</comment>
<proteinExistence type="inferred from homology"/>
<dbReference type="OrthoDB" id="892893at2"/>
<dbReference type="InterPro" id="IPR010998">
    <property type="entry name" value="Integrase_recombinase_N"/>
</dbReference>
<dbReference type="GO" id="GO:0003677">
    <property type="term" value="F:DNA binding"/>
    <property type="evidence" value="ECO:0007669"/>
    <property type="project" value="UniProtKB-KW"/>
</dbReference>
<organism evidence="5 6">
    <name type="scientific">Mucilaginibacter pineti</name>
    <dbReference type="NCBI Taxonomy" id="1391627"/>
    <lineage>
        <taxon>Bacteria</taxon>
        <taxon>Pseudomonadati</taxon>
        <taxon>Bacteroidota</taxon>
        <taxon>Sphingobacteriia</taxon>
        <taxon>Sphingobacteriales</taxon>
        <taxon>Sphingobacteriaceae</taxon>
        <taxon>Mucilaginibacter</taxon>
    </lineage>
</organism>
<dbReference type="Pfam" id="PF13102">
    <property type="entry name" value="Phage_int_SAM_5"/>
    <property type="match status" value="1"/>
</dbReference>
<dbReference type="Pfam" id="PF17293">
    <property type="entry name" value="Arm-DNA-bind_5"/>
    <property type="match status" value="1"/>
</dbReference>
<dbReference type="Proteomes" id="UP000199072">
    <property type="component" value="Unassembled WGS sequence"/>
</dbReference>